<comment type="caution">
    <text evidence="1">The sequence shown here is derived from an EMBL/GenBank/DDBJ whole genome shotgun (WGS) entry which is preliminary data.</text>
</comment>
<name>A0A8J5VZC8_ZIZPA</name>
<dbReference type="AlphaFoldDB" id="A0A8J5VZC8"/>
<reference evidence="1" key="1">
    <citation type="journal article" date="2021" name="bioRxiv">
        <title>Whole Genome Assembly and Annotation of Northern Wild Rice, Zizania palustris L., Supports a Whole Genome Duplication in the Zizania Genus.</title>
        <authorList>
            <person name="Haas M."/>
            <person name="Kono T."/>
            <person name="Macchietto M."/>
            <person name="Millas R."/>
            <person name="McGilp L."/>
            <person name="Shao M."/>
            <person name="Duquette J."/>
            <person name="Hirsch C.N."/>
            <person name="Kimball J."/>
        </authorList>
    </citation>
    <scope>NUCLEOTIDE SEQUENCE</scope>
    <source>
        <tissue evidence="1">Fresh leaf tissue</tissue>
    </source>
</reference>
<keyword evidence="2" id="KW-1185">Reference proteome</keyword>
<protein>
    <submittedName>
        <fullName evidence="1">Uncharacterized protein</fullName>
    </submittedName>
</protein>
<evidence type="ECO:0000313" key="2">
    <source>
        <dbReference type="Proteomes" id="UP000729402"/>
    </source>
</evidence>
<gene>
    <name evidence="1" type="ORF">GUJ93_ZPchr0004g39062</name>
</gene>
<proteinExistence type="predicted"/>
<reference evidence="1" key="2">
    <citation type="submission" date="2021-02" db="EMBL/GenBank/DDBJ databases">
        <authorList>
            <person name="Kimball J.A."/>
            <person name="Haas M.W."/>
            <person name="Macchietto M."/>
            <person name="Kono T."/>
            <person name="Duquette J."/>
            <person name="Shao M."/>
        </authorList>
    </citation>
    <scope>NUCLEOTIDE SEQUENCE</scope>
    <source>
        <tissue evidence="1">Fresh leaf tissue</tissue>
    </source>
</reference>
<evidence type="ECO:0000313" key="1">
    <source>
        <dbReference type="EMBL" id="KAG8065088.1"/>
    </source>
</evidence>
<accession>A0A8J5VZC8</accession>
<sequence>MLSLGMRTTLQDVASDCLHHRLARCLPSSVWLPLAPIRVPAAAAAARALRQRLFGSRLHRSAYRCIESLLLHTLCSAARCCSDDATHTQAAAARCSH</sequence>
<dbReference type="EMBL" id="JAAALK010000285">
    <property type="protein sequence ID" value="KAG8065088.1"/>
    <property type="molecule type" value="Genomic_DNA"/>
</dbReference>
<dbReference type="Proteomes" id="UP000729402">
    <property type="component" value="Unassembled WGS sequence"/>
</dbReference>
<organism evidence="1 2">
    <name type="scientific">Zizania palustris</name>
    <name type="common">Northern wild rice</name>
    <dbReference type="NCBI Taxonomy" id="103762"/>
    <lineage>
        <taxon>Eukaryota</taxon>
        <taxon>Viridiplantae</taxon>
        <taxon>Streptophyta</taxon>
        <taxon>Embryophyta</taxon>
        <taxon>Tracheophyta</taxon>
        <taxon>Spermatophyta</taxon>
        <taxon>Magnoliopsida</taxon>
        <taxon>Liliopsida</taxon>
        <taxon>Poales</taxon>
        <taxon>Poaceae</taxon>
        <taxon>BOP clade</taxon>
        <taxon>Oryzoideae</taxon>
        <taxon>Oryzeae</taxon>
        <taxon>Zizaniinae</taxon>
        <taxon>Zizania</taxon>
    </lineage>
</organism>